<evidence type="ECO:0000259" key="11">
    <source>
        <dbReference type="PROSITE" id="PS50157"/>
    </source>
</evidence>
<dbReference type="Gene3D" id="3.30.160.60">
    <property type="entry name" value="Classic Zinc Finger"/>
    <property type="match status" value="6"/>
</dbReference>
<dbReference type="InterPro" id="IPR036236">
    <property type="entry name" value="Znf_C2H2_sf"/>
</dbReference>
<comment type="similarity">
    <text evidence="2">Belongs to the krueppel C2H2-type zinc-finger protein family.</text>
</comment>
<dbReference type="PROSITE" id="PS50157">
    <property type="entry name" value="ZINC_FINGER_C2H2_2"/>
    <property type="match status" value="6"/>
</dbReference>
<keyword evidence="5 9" id="KW-0863">Zinc-finger</keyword>
<gene>
    <name evidence="13" type="ORF">NDU88_006281</name>
</gene>
<keyword evidence="7" id="KW-0238">DNA-binding</keyword>
<name>A0AAV7NPS3_PLEWA</name>
<dbReference type="FunFam" id="3.30.160.60:FF:000100">
    <property type="entry name" value="Zinc finger 45-like"/>
    <property type="match status" value="1"/>
</dbReference>
<evidence type="ECO:0000259" key="12">
    <source>
        <dbReference type="PROSITE" id="PS50805"/>
    </source>
</evidence>
<feature type="domain" description="C2H2-type" evidence="11">
    <location>
        <begin position="298"/>
        <end position="325"/>
    </location>
</feature>
<protein>
    <submittedName>
        <fullName evidence="13">Uncharacterized protein</fullName>
    </submittedName>
</protein>
<evidence type="ECO:0000256" key="5">
    <source>
        <dbReference type="ARBA" id="ARBA00022771"/>
    </source>
</evidence>
<dbReference type="GO" id="GO:0000977">
    <property type="term" value="F:RNA polymerase II transcription regulatory region sequence-specific DNA binding"/>
    <property type="evidence" value="ECO:0007669"/>
    <property type="project" value="TreeGrafter"/>
</dbReference>
<dbReference type="Gene3D" id="6.10.140.140">
    <property type="match status" value="1"/>
</dbReference>
<dbReference type="InterPro" id="IPR036051">
    <property type="entry name" value="KRAB_dom_sf"/>
</dbReference>
<feature type="domain" description="C2H2-type" evidence="11">
    <location>
        <begin position="326"/>
        <end position="353"/>
    </location>
</feature>
<evidence type="ECO:0000256" key="7">
    <source>
        <dbReference type="ARBA" id="ARBA00023125"/>
    </source>
</evidence>
<evidence type="ECO:0000256" key="9">
    <source>
        <dbReference type="PROSITE-ProRule" id="PRU00042"/>
    </source>
</evidence>
<dbReference type="CDD" id="cd07765">
    <property type="entry name" value="KRAB_A-box"/>
    <property type="match status" value="1"/>
</dbReference>
<sequence length="368" mass="43353">MHTLVLQVPLTFEDIAVYFSEEEWEFLEEWQKQLYKTVMQENHELFLSLDDGPVIKKDRECFPEMLGVPQCSNLWVSVKNEQMSVMMKSEPLKSKLRKQPVLVTSTSNLRLREHLVLQRSQVEGRPHKCTKCEKSFYKKSHLTAHKKTHEEKPPRILEEKPTQTCEKCELVGCSCRSPLNIPPKGCNGKKRYKRKRYKKSISTLPRYGFRKKPYTCTDCDRRFSFQSELLVHQRTHTGERPFKCTECCKSYTMSAQLTEHLRVHTGERPFECHLCGNRFMYYSALRNHLVIHSEERPYRCTECGNSYSRRRSLMIHQRTHTGEKPYTCNVCGRDFSQSSNFIMHLRVHRGEKPYSKRKKKASKIGDSG</sequence>
<dbReference type="PANTHER" id="PTHR24381:SF381">
    <property type="entry name" value="ZINC FINGER PROTEIN 41 HOMOLOG"/>
    <property type="match status" value="1"/>
</dbReference>
<dbReference type="FunFam" id="3.30.160.60:FF:002090">
    <property type="entry name" value="Zinc finger protein 473"/>
    <property type="match status" value="1"/>
</dbReference>
<dbReference type="InterPro" id="IPR013087">
    <property type="entry name" value="Znf_C2H2_type"/>
</dbReference>
<comment type="caution">
    <text evidence="13">The sequence shown here is derived from an EMBL/GenBank/DDBJ whole genome shotgun (WGS) entry which is preliminary data.</text>
</comment>
<dbReference type="PANTHER" id="PTHR24381">
    <property type="entry name" value="ZINC FINGER PROTEIN"/>
    <property type="match status" value="1"/>
</dbReference>
<keyword evidence="6" id="KW-0862">Zinc</keyword>
<dbReference type="Pfam" id="PF00096">
    <property type="entry name" value="zf-C2H2"/>
    <property type="match status" value="5"/>
</dbReference>
<dbReference type="SUPFAM" id="SSF109640">
    <property type="entry name" value="KRAB domain (Kruppel-associated box)"/>
    <property type="match status" value="1"/>
</dbReference>
<dbReference type="Proteomes" id="UP001066276">
    <property type="component" value="Chromosome 8"/>
</dbReference>
<evidence type="ECO:0000256" key="4">
    <source>
        <dbReference type="ARBA" id="ARBA00022737"/>
    </source>
</evidence>
<evidence type="ECO:0000256" key="1">
    <source>
        <dbReference type="ARBA" id="ARBA00004123"/>
    </source>
</evidence>
<dbReference type="EMBL" id="JANPWB010000012">
    <property type="protein sequence ID" value="KAJ1118086.1"/>
    <property type="molecule type" value="Genomic_DNA"/>
</dbReference>
<proteinExistence type="inferred from homology"/>
<dbReference type="FunFam" id="3.30.160.60:FF:000396">
    <property type="entry name" value="Zinc finger protein"/>
    <property type="match status" value="1"/>
</dbReference>
<dbReference type="SUPFAM" id="SSF57667">
    <property type="entry name" value="beta-beta-alpha zinc fingers"/>
    <property type="match status" value="4"/>
</dbReference>
<evidence type="ECO:0000256" key="3">
    <source>
        <dbReference type="ARBA" id="ARBA00022723"/>
    </source>
</evidence>
<dbReference type="Pfam" id="PF13912">
    <property type="entry name" value="zf-C2H2_6"/>
    <property type="match status" value="1"/>
</dbReference>
<feature type="region of interest" description="Disordered" evidence="10">
    <location>
        <begin position="348"/>
        <end position="368"/>
    </location>
</feature>
<dbReference type="SMART" id="SM00349">
    <property type="entry name" value="KRAB"/>
    <property type="match status" value="1"/>
</dbReference>
<evidence type="ECO:0000256" key="6">
    <source>
        <dbReference type="ARBA" id="ARBA00022833"/>
    </source>
</evidence>
<dbReference type="FunFam" id="3.30.160.60:FF:001158">
    <property type="entry name" value="zinc finger protein 22"/>
    <property type="match status" value="1"/>
</dbReference>
<accession>A0AAV7NPS3</accession>
<comment type="subcellular location">
    <subcellularLocation>
        <location evidence="1">Nucleus</location>
    </subcellularLocation>
</comment>
<dbReference type="SMART" id="SM00355">
    <property type="entry name" value="ZnF_C2H2"/>
    <property type="match status" value="6"/>
</dbReference>
<dbReference type="GO" id="GO:0005634">
    <property type="term" value="C:nucleus"/>
    <property type="evidence" value="ECO:0007669"/>
    <property type="project" value="UniProtKB-SubCell"/>
</dbReference>
<dbReference type="Pfam" id="PF01352">
    <property type="entry name" value="KRAB"/>
    <property type="match status" value="1"/>
</dbReference>
<dbReference type="AlphaFoldDB" id="A0AAV7NPS3"/>
<keyword evidence="14" id="KW-1185">Reference proteome</keyword>
<feature type="domain" description="C2H2-type" evidence="11">
    <location>
        <begin position="214"/>
        <end position="241"/>
    </location>
</feature>
<evidence type="ECO:0000256" key="2">
    <source>
        <dbReference type="ARBA" id="ARBA00006991"/>
    </source>
</evidence>
<keyword evidence="4" id="KW-0677">Repeat</keyword>
<dbReference type="FunFam" id="3.30.160.60:FF:002240">
    <property type="entry name" value="Zinc finger protein 26-like Protein"/>
    <property type="match status" value="1"/>
</dbReference>
<dbReference type="InterPro" id="IPR001909">
    <property type="entry name" value="KRAB"/>
</dbReference>
<reference evidence="13" key="1">
    <citation type="journal article" date="2022" name="bioRxiv">
        <title>Sequencing and chromosome-scale assembly of the giantPleurodeles waltlgenome.</title>
        <authorList>
            <person name="Brown T."/>
            <person name="Elewa A."/>
            <person name="Iarovenko S."/>
            <person name="Subramanian E."/>
            <person name="Araus A.J."/>
            <person name="Petzold A."/>
            <person name="Susuki M."/>
            <person name="Suzuki K.-i.T."/>
            <person name="Hayashi T."/>
            <person name="Toyoda A."/>
            <person name="Oliveira C."/>
            <person name="Osipova E."/>
            <person name="Leigh N.D."/>
            <person name="Simon A."/>
            <person name="Yun M.H."/>
        </authorList>
    </citation>
    <scope>NUCLEOTIDE SEQUENCE</scope>
    <source>
        <strain evidence="13">20211129_DDA</strain>
        <tissue evidence="13">Liver</tissue>
    </source>
</reference>
<evidence type="ECO:0000256" key="8">
    <source>
        <dbReference type="ARBA" id="ARBA00023242"/>
    </source>
</evidence>
<evidence type="ECO:0000256" key="10">
    <source>
        <dbReference type="SAM" id="MobiDB-lite"/>
    </source>
</evidence>
<keyword evidence="3" id="KW-0479">Metal-binding</keyword>
<feature type="domain" description="C2H2-type" evidence="11">
    <location>
        <begin position="270"/>
        <end position="297"/>
    </location>
</feature>
<feature type="domain" description="C2H2-type" evidence="11">
    <location>
        <begin position="242"/>
        <end position="269"/>
    </location>
</feature>
<dbReference type="PROSITE" id="PS50805">
    <property type="entry name" value="KRAB"/>
    <property type="match status" value="1"/>
</dbReference>
<dbReference type="GO" id="GO:0000981">
    <property type="term" value="F:DNA-binding transcription factor activity, RNA polymerase II-specific"/>
    <property type="evidence" value="ECO:0007669"/>
    <property type="project" value="TreeGrafter"/>
</dbReference>
<feature type="domain" description="KRAB" evidence="12">
    <location>
        <begin position="10"/>
        <end position="87"/>
    </location>
</feature>
<keyword evidence="8" id="KW-0539">Nucleus</keyword>
<evidence type="ECO:0000313" key="14">
    <source>
        <dbReference type="Proteomes" id="UP001066276"/>
    </source>
</evidence>
<dbReference type="FunFam" id="3.30.160.60:FF:000045">
    <property type="entry name" value="ZFP69 zinc finger protein B"/>
    <property type="match status" value="1"/>
</dbReference>
<dbReference type="PROSITE" id="PS00028">
    <property type="entry name" value="ZINC_FINGER_C2H2_1"/>
    <property type="match status" value="6"/>
</dbReference>
<organism evidence="13 14">
    <name type="scientific">Pleurodeles waltl</name>
    <name type="common">Iberian ribbed newt</name>
    <dbReference type="NCBI Taxonomy" id="8319"/>
    <lineage>
        <taxon>Eukaryota</taxon>
        <taxon>Metazoa</taxon>
        <taxon>Chordata</taxon>
        <taxon>Craniata</taxon>
        <taxon>Vertebrata</taxon>
        <taxon>Euteleostomi</taxon>
        <taxon>Amphibia</taxon>
        <taxon>Batrachia</taxon>
        <taxon>Caudata</taxon>
        <taxon>Salamandroidea</taxon>
        <taxon>Salamandridae</taxon>
        <taxon>Pleurodelinae</taxon>
        <taxon>Pleurodeles</taxon>
    </lineage>
</organism>
<feature type="domain" description="C2H2-type" evidence="11">
    <location>
        <begin position="127"/>
        <end position="154"/>
    </location>
</feature>
<dbReference type="GO" id="GO:0008270">
    <property type="term" value="F:zinc ion binding"/>
    <property type="evidence" value="ECO:0007669"/>
    <property type="project" value="UniProtKB-KW"/>
</dbReference>
<evidence type="ECO:0000313" key="13">
    <source>
        <dbReference type="EMBL" id="KAJ1118086.1"/>
    </source>
</evidence>